<evidence type="ECO:0000313" key="1">
    <source>
        <dbReference type="EMBL" id="GAA1988818.1"/>
    </source>
</evidence>
<dbReference type="Proteomes" id="UP001500326">
    <property type="component" value="Unassembled WGS sequence"/>
</dbReference>
<name>A0ABN2SLT3_9MICO</name>
<gene>
    <name evidence="1" type="ORF">GCM10009777_24840</name>
</gene>
<keyword evidence="2" id="KW-1185">Reference proteome</keyword>
<comment type="caution">
    <text evidence="1">The sequence shown here is derived from an EMBL/GenBank/DDBJ whole genome shotgun (WGS) entry which is preliminary data.</text>
</comment>
<reference evidence="1 2" key="1">
    <citation type="journal article" date="2019" name="Int. J. Syst. Evol. Microbiol.">
        <title>The Global Catalogue of Microorganisms (GCM) 10K type strain sequencing project: providing services to taxonomists for standard genome sequencing and annotation.</title>
        <authorList>
            <consortium name="The Broad Institute Genomics Platform"/>
            <consortium name="The Broad Institute Genome Sequencing Center for Infectious Disease"/>
            <person name="Wu L."/>
            <person name="Ma J."/>
        </authorList>
    </citation>
    <scope>NUCLEOTIDE SEQUENCE [LARGE SCALE GENOMIC DNA]</scope>
    <source>
        <strain evidence="1 2">JCM 14902</strain>
    </source>
</reference>
<proteinExistence type="predicted"/>
<accession>A0ABN2SLT3</accession>
<protein>
    <recommendedName>
        <fullName evidence="3">NUDIX hydrolase</fullName>
    </recommendedName>
</protein>
<sequence length="101" mass="10827">MRALSLTSAPRDLECTATRAFLETAFDVDGRRGHEVVHVFGVASPQLDELDIGAEIPVLDNHRTARWIPLDALRAGDPPFHPVGMAELAAARAVACGARQA</sequence>
<organism evidence="1 2">
    <name type="scientific">Microbacterium pumilum</name>
    <dbReference type="NCBI Taxonomy" id="344165"/>
    <lineage>
        <taxon>Bacteria</taxon>
        <taxon>Bacillati</taxon>
        <taxon>Actinomycetota</taxon>
        <taxon>Actinomycetes</taxon>
        <taxon>Micrococcales</taxon>
        <taxon>Microbacteriaceae</taxon>
        <taxon>Microbacterium</taxon>
    </lineage>
</organism>
<evidence type="ECO:0008006" key="3">
    <source>
        <dbReference type="Google" id="ProtNLM"/>
    </source>
</evidence>
<evidence type="ECO:0000313" key="2">
    <source>
        <dbReference type="Proteomes" id="UP001500326"/>
    </source>
</evidence>
<dbReference type="EMBL" id="BAAAOH010000001">
    <property type="protein sequence ID" value="GAA1988818.1"/>
    <property type="molecule type" value="Genomic_DNA"/>
</dbReference>